<organism evidence="2 3">
    <name type="scientific">Panagrellus redivivus</name>
    <name type="common">Microworm</name>
    <dbReference type="NCBI Taxonomy" id="6233"/>
    <lineage>
        <taxon>Eukaryota</taxon>
        <taxon>Metazoa</taxon>
        <taxon>Ecdysozoa</taxon>
        <taxon>Nematoda</taxon>
        <taxon>Chromadorea</taxon>
        <taxon>Rhabditida</taxon>
        <taxon>Tylenchina</taxon>
        <taxon>Panagrolaimomorpha</taxon>
        <taxon>Panagrolaimoidea</taxon>
        <taxon>Panagrolaimidae</taxon>
        <taxon>Panagrellus</taxon>
    </lineage>
</organism>
<dbReference type="Proteomes" id="UP000492821">
    <property type="component" value="Unassembled WGS sequence"/>
</dbReference>
<evidence type="ECO:0000313" key="2">
    <source>
        <dbReference type="Proteomes" id="UP000492821"/>
    </source>
</evidence>
<evidence type="ECO:0000256" key="1">
    <source>
        <dbReference type="SAM" id="Phobius"/>
    </source>
</evidence>
<protein>
    <submittedName>
        <fullName evidence="3">G_PROTEIN_RECEP_F1_2 domain-containing protein</fullName>
    </submittedName>
</protein>
<reference evidence="3" key="2">
    <citation type="submission" date="2020-10" db="UniProtKB">
        <authorList>
            <consortium name="WormBaseParasite"/>
        </authorList>
    </citation>
    <scope>IDENTIFICATION</scope>
</reference>
<feature type="transmembrane region" description="Helical" evidence="1">
    <location>
        <begin position="17"/>
        <end position="36"/>
    </location>
</feature>
<evidence type="ECO:0000313" key="3">
    <source>
        <dbReference type="WBParaSite" id="Pan_g20532.t1"/>
    </source>
</evidence>
<sequence length="140" mass="16385">MYDHSTPWYPMCSWSDFIWTTSLMALSLLNYAFIIIKMNSLKLTSTNKSSSPEVRVCIQAVFLCVWCTFVQFHWHCRDYYMPDSRYSSFFSNFIWIVNCTTNPTLCLTINPTIKAAFVDFTHLRKIKSKVVTVTPYLTTT</sequence>
<keyword evidence="1" id="KW-0812">Transmembrane</keyword>
<accession>A0A7E4VGH4</accession>
<dbReference type="WBParaSite" id="Pan_g20532.t1">
    <property type="protein sequence ID" value="Pan_g20532.t1"/>
    <property type="gene ID" value="Pan_g20532"/>
</dbReference>
<name>A0A7E4VGH4_PANRE</name>
<dbReference type="AlphaFoldDB" id="A0A7E4VGH4"/>
<keyword evidence="1" id="KW-0472">Membrane</keyword>
<keyword evidence="2" id="KW-1185">Reference proteome</keyword>
<reference evidence="2" key="1">
    <citation type="journal article" date="2013" name="Genetics">
        <title>The draft genome and transcriptome of Panagrellus redivivus are shaped by the harsh demands of a free-living lifestyle.</title>
        <authorList>
            <person name="Srinivasan J."/>
            <person name="Dillman A.R."/>
            <person name="Macchietto M.G."/>
            <person name="Heikkinen L."/>
            <person name="Lakso M."/>
            <person name="Fracchia K.M."/>
            <person name="Antoshechkin I."/>
            <person name="Mortazavi A."/>
            <person name="Wong G."/>
            <person name="Sternberg P.W."/>
        </authorList>
    </citation>
    <scope>NUCLEOTIDE SEQUENCE [LARGE SCALE GENOMIC DNA]</scope>
    <source>
        <strain evidence="2">MT8872</strain>
    </source>
</reference>
<keyword evidence="1" id="KW-1133">Transmembrane helix</keyword>
<proteinExistence type="predicted"/>
<dbReference type="SUPFAM" id="SSF81321">
    <property type="entry name" value="Family A G protein-coupled receptor-like"/>
    <property type="match status" value="1"/>
</dbReference>